<organism evidence="4 5">
    <name type="scientific">Evansella vedderi</name>
    <dbReference type="NCBI Taxonomy" id="38282"/>
    <lineage>
        <taxon>Bacteria</taxon>
        <taxon>Bacillati</taxon>
        <taxon>Bacillota</taxon>
        <taxon>Bacilli</taxon>
        <taxon>Bacillales</taxon>
        <taxon>Bacillaceae</taxon>
        <taxon>Evansella</taxon>
    </lineage>
</organism>
<reference evidence="4 5" key="1">
    <citation type="submission" date="2023-07" db="EMBL/GenBank/DDBJ databases">
        <title>Genomic Encyclopedia of Type Strains, Phase IV (KMG-IV): sequencing the most valuable type-strain genomes for metagenomic binning, comparative biology and taxonomic classification.</title>
        <authorList>
            <person name="Goeker M."/>
        </authorList>
    </citation>
    <scope>NUCLEOTIDE SEQUENCE [LARGE SCALE GENOMIC DNA]</scope>
    <source>
        <strain evidence="4 5">DSM 9768</strain>
    </source>
</reference>
<dbReference type="RefSeq" id="WP_307322067.1">
    <property type="nucleotide sequence ID" value="NZ_JAUSUG010000002.1"/>
</dbReference>
<accession>A0ABT9ZQB4</accession>
<dbReference type="Gene3D" id="3.40.50.2300">
    <property type="match status" value="1"/>
</dbReference>
<evidence type="ECO:0000259" key="3">
    <source>
        <dbReference type="PROSITE" id="PS50110"/>
    </source>
</evidence>
<dbReference type="EMBL" id="JAUSUG010000002">
    <property type="protein sequence ID" value="MDQ0253428.1"/>
    <property type="molecule type" value="Genomic_DNA"/>
</dbReference>
<name>A0ABT9ZQB4_9BACI</name>
<dbReference type="PANTHER" id="PTHR44591:SF3">
    <property type="entry name" value="RESPONSE REGULATORY DOMAIN-CONTAINING PROTEIN"/>
    <property type="match status" value="1"/>
</dbReference>
<dbReference type="InterPro" id="IPR001789">
    <property type="entry name" value="Sig_transdc_resp-reg_receiver"/>
</dbReference>
<dbReference type="InterPro" id="IPR011006">
    <property type="entry name" value="CheY-like_superfamily"/>
</dbReference>
<feature type="domain" description="Response regulatory" evidence="3">
    <location>
        <begin position="2"/>
        <end position="119"/>
    </location>
</feature>
<dbReference type="Proteomes" id="UP001230005">
    <property type="component" value="Unassembled WGS sequence"/>
</dbReference>
<dbReference type="CDD" id="cd17536">
    <property type="entry name" value="REC_YesN-like"/>
    <property type="match status" value="1"/>
</dbReference>
<keyword evidence="1 2" id="KW-0597">Phosphoprotein</keyword>
<keyword evidence="5" id="KW-1185">Reference proteome</keyword>
<evidence type="ECO:0000256" key="2">
    <source>
        <dbReference type="PROSITE-ProRule" id="PRU00169"/>
    </source>
</evidence>
<comment type="caution">
    <text evidence="4">The sequence shown here is derived from an EMBL/GenBank/DDBJ whole genome shotgun (WGS) entry which is preliminary data.</text>
</comment>
<feature type="modified residue" description="4-aspartylphosphate" evidence="2">
    <location>
        <position position="54"/>
    </location>
</feature>
<proteinExistence type="predicted"/>
<dbReference type="Pfam" id="PF00072">
    <property type="entry name" value="Response_reg"/>
    <property type="match status" value="1"/>
</dbReference>
<sequence length="121" mass="13939">MRVMVVDDEDIERKGLKMILERELTNIVVNDEARNGRLAIQIAKTFQPHIIFMDIKMPGMNGLETIEEIRKDSPHVKFVILTAFDTLGVTKKTSTEGVMDYILKPYSKDELIETFDRLVVK</sequence>
<evidence type="ECO:0000313" key="5">
    <source>
        <dbReference type="Proteomes" id="UP001230005"/>
    </source>
</evidence>
<evidence type="ECO:0000256" key="1">
    <source>
        <dbReference type="ARBA" id="ARBA00022553"/>
    </source>
</evidence>
<dbReference type="SMART" id="SM00448">
    <property type="entry name" value="REC"/>
    <property type="match status" value="1"/>
</dbReference>
<protein>
    <submittedName>
        <fullName evidence="4">YesN/AraC family two-component response regulator</fullName>
    </submittedName>
</protein>
<dbReference type="InterPro" id="IPR050595">
    <property type="entry name" value="Bact_response_regulator"/>
</dbReference>
<gene>
    <name evidence="4" type="ORF">J2S74_000800</name>
</gene>
<dbReference type="PANTHER" id="PTHR44591">
    <property type="entry name" value="STRESS RESPONSE REGULATOR PROTEIN 1"/>
    <property type="match status" value="1"/>
</dbReference>
<evidence type="ECO:0000313" key="4">
    <source>
        <dbReference type="EMBL" id="MDQ0253428.1"/>
    </source>
</evidence>
<dbReference type="SUPFAM" id="SSF52172">
    <property type="entry name" value="CheY-like"/>
    <property type="match status" value="1"/>
</dbReference>
<dbReference type="PROSITE" id="PS50110">
    <property type="entry name" value="RESPONSE_REGULATORY"/>
    <property type="match status" value="1"/>
</dbReference>